<feature type="region of interest" description="Disordered" evidence="1">
    <location>
        <begin position="1"/>
        <end position="20"/>
    </location>
</feature>
<keyword evidence="3" id="KW-1185">Reference proteome</keyword>
<name>A0AA40F5A7_9PEZI</name>
<feature type="region of interest" description="Disordered" evidence="1">
    <location>
        <begin position="39"/>
        <end position="64"/>
    </location>
</feature>
<sequence>MQKGGSSISPNNPYPAVPSRISYTVPSQQAAYPSVRCWQSTISRPQSSPSQHQFAPKPPSAEKTIGRGLHRQHALLTHTNTHKTPGLRGRCRCRCRSSISDGSLPKQSADSRRKTSRERDWGCSLQFLASACGAAAADHSHPNHRPSSPARQRRWPCIIATSGVIKEPLSPFNFHPHQRLACRPHVGLQSPEPGHSSHTIKLPRPPPATTTPSRPPNSAATATVGRHRALRTRIGTVFPSGAL</sequence>
<feature type="compositionally biased region" description="Polar residues" evidence="1">
    <location>
        <begin position="98"/>
        <end position="108"/>
    </location>
</feature>
<gene>
    <name evidence="2" type="ORF">B0T18DRAFT_69656</name>
</gene>
<accession>A0AA40F5A7</accession>
<evidence type="ECO:0000313" key="2">
    <source>
        <dbReference type="EMBL" id="KAK0751497.1"/>
    </source>
</evidence>
<feature type="region of interest" description="Disordered" evidence="1">
    <location>
        <begin position="98"/>
        <end position="117"/>
    </location>
</feature>
<dbReference type="EMBL" id="JAUKUD010000002">
    <property type="protein sequence ID" value="KAK0751497.1"/>
    <property type="molecule type" value="Genomic_DNA"/>
</dbReference>
<evidence type="ECO:0000256" key="1">
    <source>
        <dbReference type="SAM" id="MobiDB-lite"/>
    </source>
</evidence>
<protein>
    <submittedName>
        <fullName evidence="2">Uncharacterized protein</fullName>
    </submittedName>
</protein>
<feature type="region of interest" description="Disordered" evidence="1">
    <location>
        <begin position="186"/>
        <end position="226"/>
    </location>
</feature>
<dbReference type="Proteomes" id="UP001172155">
    <property type="component" value="Unassembled WGS sequence"/>
</dbReference>
<dbReference type="AlphaFoldDB" id="A0AA40F5A7"/>
<proteinExistence type="predicted"/>
<feature type="compositionally biased region" description="Polar residues" evidence="1">
    <location>
        <begin position="1"/>
        <end position="11"/>
    </location>
</feature>
<feature type="compositionally biased region" description="Pro residues" evidence="1">
    <location>
        <begin position="203"/>
        <end position="215"/>
    </location>
</feature>
<organism evidence="2 3">
    <name type="scientific">Schizothecium vesticola</name>
    <dbReference type="NCBI Taxonomy" id="314040"/>
    <lineage>
        <taxon>Eukaryota</taxon>
        <taxon>Fungi</taxon>
        <taxon>Dikarya</taxon>
        <taxon>Ascomycota</taxon>
        <taxon>Pezizomycotina</taxon>
        <taxon>Sordariomycetes</taxon>
        <taxon>Sordariomycetidae</taxon>
        <taxon>Sordariales</taxon>
        <taxon>Schizotheciaceae</taxon>
        <taxon>Schizothecium</taxon>
    </lineage>
</organism>
<reference evidence="2" key="1">
    <citation type="submission" date="2023-06" db="EMBL/GenBank/DDBJ databases">
        <title>Genome-scale phylogeny and comparative genomics of the fungal order Sordariales.</title>
        <authorList>
            <consortium name="Lawrence Berkeley National Laboratory"/>
            <person name="Hensen N."/>
            <person name="Bonometti L."/>
            <person name="Westerberg I."/>
            <person name="Brannstrom I.O."/>
            <person name="Guillou S."/>
            <person name="Cros-Aarteil S."/>
            <person name="Calhoun S."/>
            <person name="Haridas S."/>
            <person name="Kuo A."/>
            <person name="Mondo S."/>
            <person name="Pangilinan J."/>
            <person name="Riley R."/>
            <person name="LaButti K."/>
            <person name="Andreopoulos B."/>
            <person name="Lipzen A."/>
            <person name="Chen C."/>
            <person name="Yanf M."/>
            <person name="Daum C."/>
            <person name="Ng V."/>
            <person name="Clum A."/>
            <person name="Steindorff A."/>
            <person name="Ohm R."/>
            <person name="Martin F."/>
            <person name="Silar P."/>
            <person name="Natvig D."/>
            <person name="Lalanne C."/>
            <person name="Gautier V."/>
            <person name="Ament-velasquez S.L."/>
            <person name="Kruys A."/>
            <person name="Hutchinson M.I."/>
            <person name="Powell A.J."/>
            <person name="Barry K."/>
            <person name="Miller A.N."/>
            <person name="Grigoriev I.V."/>
            <person name="Debuchy R."/>
            <person name="Gladieux P."/>
            <person name="Thoren M.H."/>
            <person name="Johannesson H."/>
        </authorList>
    </citation>
    <scope>NUCLEOTIDE SEQUENCE</scope>
    <source>
        <strain evidence="2">SMH3187-1</strain>
    </source>
</reference>
<comment type="caution">
    <text evidence="2">The sequence shown here is derived from an EMBL/GenBank/DDBJ whole genome shotgun (WGS) entry which is preliminary data.</text>
</comment>
<evidence type="ECO:0000313" key="3">
    <source>
        <dbReference type="Proteomes" id="UP001172155"/>
    </source>
</evidence>
<feature type="compositionally biased region" description="Polar residues" evidence="1">
    <location>
        <begin position="39"/>
        <end position="53"/>
    </location>
</feature>